<feature type="domain" description="IPT/TIG" evidence="1">
    <location>
        <begin position="223"/>
        <end position="303"/>
    </location>
</feature>
<name>A0ABV8VE95_9NOCA</name>
<dbReference type="EMBL" id="JBHSDL010000005">
    <property type="protein sequence ID" value="MFC4373375.1"/>
    <property type="molecule type" value="Genomic_DNA"/>
</dbReference>
<dbReference type="Pfam" id="PF01833">
    <property type="entry name" value="TIG"/>
    <property type="match status" value="1"/>
</dbReference>
<dbReference type="Proteomes" id="UP001595844">
    <property type="component" value="Unassembled WGS sequence"/>
</dbReference>
<dbReference type="Gene3D" id="2.60.40.10">
    <property type="entry name" value="Immunoglobulins"/>
    <property type="match status" value="1"/>
</dbReference>
<comment type="caution">
    <text evidence="2">The sequence shown here is derived from an EMBL/GenBank/DDBJ whole genome shotgun (WGS) entry which is preliminary data.</text>
</comment>
<proteinExistence type="predicted"/>
<keyword evidence="3" id="KW-1185">Reference proteome</keyword>
<sequence>MPAVTFDQLAAWKPELIRRPNKGFVLIGDPDATIPAAFTSGVSAEFQGLTDFESLGFTAKDAPPTFRPEVESNDIEAWGALEPPRTDIISRKVTVSTTLLQTQRRSLELYSGMDLSAITADATTKEIQYNDPTSPSTRYHRLIFGMVDGDGADAIYILRILPRAIVTEVGEQSWSQDGALNYNVTWAGKIDSALGYSLKNVICGPGVAGLVESMGFSATATVPTITSHLPAGTLAEAGGESVVLEGAHFTGVTAVTVGGTAATDYTLVNDNVLAITTPAKTAGAHDVVVTNATGPSTAYVVTYA</sequence>
<dbReference type="InterPro" id="IPR013783">
    <property type="entry name" value="Ig-like_fold"/>
</dbReference>
<reference evidence="3" key="1">
    <citation type="journal article" date="2019" name="Int. J. Syst. Evol. Microbiol.">
        <title>The Global Catalogue of Microorganisms (GCM) 10K type strain sequencing project: providing services to taxonomists for standard genome sequencing and annotation.</title>
        <authorList>
            <consortium name="The Broad Institute Genomics Platform"/>
            <consortium name="The Broad Institute Genome Sequencing Center for Infectious Disease"/>
            <person name="Wu L."/>
            <person name="Ma J."/>
        </authorList>
    </citation>
    <scope>NUCLEOTIDE SEQUENCE [LARGE SCALE GENOMIC DNA]</scope>
    <source>
        <strain evidence="3">IBRC-M 10490</strain>
    </source>
</reference>
<organism evidence="2 3">
    <name type="scientific">Nocardia halotolerans</name>
    <dbReference type="NCBI Taxonomy" id="1755878"/>
    <lineage>
        <taxon>Bacteria</taxon>
        <taxon>Bacillati</taxon>
        <taxon>Actinomycetota</taxon>
        <taxon>Actinomycetes</taxon>
        <taxon>Mycobacteriales</taxon>
        <taxon>Nocardiaceae</taxon>
        <taxon>Nocardia</taxon>
    </lineage>
</organism>
<dbReference type="InterPro" id="IPR014756">
    <property type="entry name" value="Ig_E-set"/>
</dbReference>
<accession>A0ABV8VE95</accession>
<evidence type="ECO:0000259" key="1">
    <source>
        <dbReference type="Pfam" id="PF01833"/>
    </source>
</evidence>
<dbReference type="Pfam" id="PF25681">
    <property type="entry name" value="Phage_TTP_17"/>
    <property type="match status" value="1"/>
</dbReference>
<dbReference type="InterPro" id="IPR058154">
    <property type="entry name" value="Bxb1_TTP-like"/>
</dbReference>
<dbReference type="RefSeq" id="WP_378556123.1">
    <property type="nucleotide sequence ID" value="NZ_JBHSDL010000005.1"/>
</dbReference>
<evidence type="ECO:0000313" key="2">
    <source>
        <dbReference type="EMBL" id="MFC4373375.1"/>
    </source>
</evidence>
<gene>
    <name evidence="2" type="ORF">ACFO5K_04625</name>
</gene>
<evidence type="ECO:0000313" key="3">
    <source>
        <dbReference type="Proteomes" id="UP001595844"/>
    </source>
</evidence>
<protein>
    <submittedName>
        <fullName evidence="2">IPT/TIG domain-containing protein</fullName>
    </submittedName>
</protein>
<dbReference type="SUPFAM" id="SSF81296">
    <property type="entry name" value="E set domains"/>
    <property type="match status" value="1"/>
</dbReference>
<dbReference type="InterPro" id="IPR002909">
    <property type="entry name" value="IPT_dom"/>
</dbReference>